<organism evidence="1 2">
    <name type="scientific">Catenaria anguillulae PL171</name>
    <dbReference type="NCBI Taxonomy" id="765915"/>
    <lineage>
        <taxon>Eukaryota</taxon>
        <taxon>Fungi</taxon>
        <taxon>Fungi incertae sedis</taxon>
        <taxon>Blastocladiomycota</taxon>
        <taxon>Blastocladiomycetes</taxon>
        <taxon>Blastocladiales</taxon>
        <taxon>Catenariaceae</taxon>
        <taxon>Catenaria</taxon>
    </lineage>
</organism>
<dbReference type="Proteomes" id="UP000193411">
    <property type="component" value="Unassembled WGS sequence"/>
</dbReference>
<evidence type="ECO:0000313" key="2">
    <source>
        <dbReference type="Proteomes" id="UP000193411"/>
    </source>
</evidence>
<dbReference type="AlphaFoldDB" id="A0A1Y2H8B5"/>
<gene>
    <name evidence="1" type="ORF">BCR44DRAFT_1330115</name>
</gene>
<proteinExistence type="predicted"/>
<reference evidence="1 2" key="1">
    <citation type="submission" date="2016-07" db="EMBL/GenBank/DDBJ databases">
        <title>Pervasive Adenine N6-methylation of Active Genes in Fungi.</title>
        <authorList>
            <consortium name="DOE Joint Genome Institute"/>
            <person name="Mondo S.J."/>
            <person name="Dannebaum R.O."/>
            <person name="Kuo R.C."/>
            <person name="Labutti K."/>
            <person name="Haridas S."/>
            <person name="Kuo A."/>
            <person name="Salamov A."/>
            <person name="Ahrendt S.R."/>
            <person name="Lipzen A."/>
            <person name="Sullivan W."/>
            <person name="Andreopoulos W.B."/>
            <person name="Clum A."/>
            <person name="Lindquist E."/>
            <person name="Daum C."/>
            <person name="Ramamoorthy G.K."/>
            <person name="Gryganskyi A."/>
            <person name="Culley D."/>
            <person name="Magnuson J.K."/>
            <person name="James T.Y."/>
            <person name="O'Malley M.A."/>
            <person name="Stajich J.E."/>
            <person name="Spatafora J.W."/>
            <person name="Visel A."/>
            <person name="Grigoriev I.V."/>
        </authorList>
    </citation>
    <scope>NUCLEOTIDE SEQUENCE [LARGE SCALE GENOMIC DNA]</scope>
    <source>
        <strain evidence="1 2">PL171</strain>
    </source>
</reference>
<sequence length="128" mass="14714">MSISSKSNLIRSYHCALRSPSPFHSHPPCFPTLLPSRSCRHVGRRGSRSRAVPHPQDWMLPYFTPAKCKSSTRFRQGLEARRIRRCGQGVPLLATAPLTRKSAGTLTYFQPLWCRHDRWPVRQLPLHD</sequence>
<evidence type="ECO:0000313" key="1">
    <source>
        <dbReference type="EMBL" id="ORZ30191.1"/>
    </source>
</evidence>
<dbReference type="EMBL" id="MCFL01000098">
    <property type="protein sequence ID" value="ORZ30191.1"/>
    <property type="molecule type" value="Genomic_DNA"/>
</dbReference>
<protein>
    <submittedName>
        <fullName evidence="1">Uncharacterized protein</fullName>
    </submittedName>
</protein>
<keyword evidence="2" id="KW-1185">Reference proteome</keyword>
<comment type="caution">
    <text evidence="1">The sequence shown here is derived from an EMBL/GenBank/DDBJ whole genome shotgun (WGS) entry which is preliminary data.</text>
</comment>
<name>A0A1Y2H8B5_9FUNG</name>
<accession>A0A1Y2H8B5</accession>